<evidence type="ECO:0000313" key="1">
    <source>
        <dbReference type="EMBL" id="KAG8515254.1"/>
    </source>
</evidence>
<keyword evidence="2" id="KW-1185">Reference proteome</keyword>
<dbReference type="AlphaFoldDB" id="A0A8J6AP21"/>
<name>A0A8J6AP21_GALPY</name>
<reference evidence="1" key="1">
    <citation type="journal article" date="2021" name="Evol. Appl.">
        <title>The genome of the Pyrenean desman and the effects of bottlenecks and inbreeding on the genomic landscape of an endangered species.</title>
        <authorList>
            <person name="Escoda L."/>
            <person name="Castresana J."/>
        </authorList>
    </citation>
    <scope>NUCLEOTIDE SEQUENCE</scope>
    <source>
        <strain evidence="1">IBE-C5619</strain>
    </source>
</reference>
<keyword evidence="1" id="KW-0687">Ribonucleoprotein</keyword>
<protein>
    <submittedName>
        <fullName evidence="1">Heterogeneous nuclear ribonucleoproteins C1/C2</fullName>
    </submittedName>
</protein>
<feature type="non-terminal residue" evidence="1">
    <location>
        <position position="104"/>
    </location>
</feature>
<accession>A0A8J6AP21</accession>
<evidence type="ECO:0000313" key="2">
    <source>
        <dbReference type="Proteomes" id="UP000700334"/>
    </source>
</evidence>
<organism evidence="1 2">
    <name type="scientific">Galemys pyrenaicus</name>
    <name type="common">Iberian desman</name>
    <name type="synonym">Pyrenean desman</name>
    <dbReference type="NCBI Taxonomy" id="202257"/>
    <lineage>
        <taxon>Eukaryota</taxon>
        <taxon>Metazoa</taxon>
        <taxon>Chordata</taxon>
        <taxon>Craniata</taxon>
        <taxon>Vertebrata</taxon>
        <taxon>Euteleostomi</taxon>
        <taxon>Mammalia</taxon>
        <taxon>Eutheria</taxon>
        <taxon>Laurasiatheria</taxon>
        <taxon>Eulipotyphla</taxon>
        <taxon>Talpidae</taxon>
        <taxon>Galemys</taxon>
    </lineage>
</organism>
<proteinExistence type="predicted"/>
<sequence>LCPLPSCYHKWPDCCGRRRWQNEVLDVYLHRAKRKPWKQIALEIPMCIKNTSRRGKSGFDSLTVDRSEKLKGEELHTSNELTHIKQKVVSPLENLGRIEKEQRK</sequence>
<dbReference type="Proteomes" id="UP000700334">
    <property type="component" value="Unassembled WGS sequence"/>
</dbReference>
<dbReference type="GO" id="GO:1990904">
    <property type="term" value="C:ribonucleoprotein complex"/>
    <property type="evidence" value="ECO:0007669"/>
    <property type="project" value="UniProtKB-KW"/>
</dbReference>
<comment type="caution">
    <text evidence="1">The sequence shown here is derived from an EMBL/GenBank/DDBJ whole genome shotgun (WGS) entry which is preliminary data.</text>
</comment>
<gene>
    <name evidence="1" type="ORF">J0S82_008608</name>
</gene>
<dbReference type="EMBL" id="JAGFMF010011712">
    <property type="protein sequence ID" value="KAG8515254.1"/>
    <property type="molecule type" value="Genomic_DNA"/>
</dbReference>